<dbReference type="InterPro" id="IPR017740">
    <property type="entry name" value="TssA-like"/>
</dbReference>
<dbReference type="InterPro" id="IPR010657">
    <property type="entry name" value="ImpA_N"/>
</dbReference>
<gene>
    <name evidence="2" type="ORF">MNBD_GAMMA13-1147</name>
</gene>
<dbReference type="AlphaFoldDB" id="A0A3B0YIR2"/>
<dbReference type="Pfam" id="PF06812">
    <property type="entry name" value="ImpA_N"/>
    <property type="match status" value="1"/>
</dbReference>
<accession>A0A3B0YIR2</accession>
<dbReference type="PANTHER" id="PTHR37951">
    <property type="entry name" value="CYTOPLASMIC PROTEIN-RELATED"/>
    <property type="match status" value="1"/>
</dbReference>
<name>A0A3B0YIR2_9ZZZZ</name>
<organism evidence="2">
    <name type="scientific">hydrothermal vent metagenome</name>
    <dbReference type="NCBI Taxonomy" id="652676"/>
    <lineage>
        <taxon>unclassified sequences</taxon>
        <taxon>metagenomes</taxon>
        <taxon>ecological metagenomes</taxon>
    </lineage>
</organism>
<evidence type="ECO:0000313" key="2">
    <source>
        <dbReference type="EMBL" id="VAW80795.1"/>
    </source>
</evidence>
<reference evidence="2" key="1">
    <citation type="submission" date="2018-06" db="EMBL/GenBank/DDBJ databases">
        <authorList>
            <person name="Zhirakovskaya E."/>
        </authorList>
    </citation>
    <scope>NUCLEOTIDE SEQUENCE</scope>
</reference>
<evidence type="ECO:0000259" key="1">
    <source>
        <dbReference type="Pfam" id="PF06812"/>
    </source>
</evidence>
<dbReference type="EMBL" id="UOFK01000234">
    <property type="protein sequence ID" value="VAW80795.1"/>
    <property type="molecule type" value="Genomic_DNA"/>
</dbReference>
<dbReference type="NCBIfam" id="TIGR03363">
    <property type="entry name" value="VI_chp_8"/>
    <property type="match status" value="1"/>
</dbReference>
<proteinExistence type="predicted"/>
<dbReference type="PANTHER" id="PTHR37951:SF1">
    <property type="entry name" value="TYPE VI SECRETION SYSTEM COMPONENT TSSA1"/>
    <property type="match status" value="1"/>
</dbReference>
<feature type="domain" description="ImpA N-terminal" evidence="1">
    <location>
        <begin position="9"/>
        <end position="130"/>
    </location>
</feature>
<sequence>MEPGISHYLTQISPDAVCGGDLEYDPLFAQMVQAAQGEPERQIGDHITPAVAPDWKTVRAIALQLLERSHDIRIAVLLARALANTEQFQGVEQGLELVHGLLEHYWESVYPQADAEDDYPVLRMNVIGGLGDYPGFLNALSHIPLTNSLRLGAFSMRDIDIAEGKIKPLKTDSSPPALSVIKGAFKDSATEILKEKAESIDRSLEWVNKIIALTIEKVGSKNGPDLLELVKLLTQLGHTMRKYSDAGNQSERTDYATGEVPMLSTETEQGSPAIADSSGINSRADVARAIDSICHYFNTQEPSSPVPFLLKRAKRLLSMDFMEIVNDMAPEGLGQVENICSTEKNPGN</sequence>
<protein>
    <submittedName>
        <fullName evidence="2">Uncharacterized protein ImpA</fullName>
    </submittedName>
</protein>